<dbReference type="OrthoDB" id="6356735at2759"/>
<feature type="chain" id="PRO_5040184585" evidence="1">
    <location>
        <begin position="20"/>
        <end position="238"/>
    </location>
</feature>
<evidence type="ECO:0000313" key="2">
    <source>
        <dbReference type="EMBL" id="CAH1955438.1"/>
    </source>
</evidence>
<dbReference type="Pfam" id="PF07841">
    <property type="entry name" value="DM4_12"/>
    <property type="match status" value="1"/>
</dbReference>
<name>A0A9P0JLB4_ACAOB</name>
<accession>A0A9P0JLB4</accession>
<keyword evidence="1" id="KW-0732">Signal</keyword>
<evidence type="ECO:0000256" key="1">
    <source>
        <dbReference type="SAM" id="SignalP"/>
    </source>
</evidence>
<reference evidence="2" key="1">
    <citation type="submission" date="2022-03" db="EMBL/GenBank/DDBJ databases">
        <authorList>
            <person name="Sayadi A."/>
        </authorList>
    </citation>
    <scope>NUCLEOTIDE SEQUENCE</scope>
</reference>
<evidence type="ECO:0000313" key="3">
    <source>
        <dbReference type="Proteomes" id="UP001152888"/>
    </source>
</evidence>
<dbReference type="InterPro" id="IPR006631">
    <property type="entry name" value="DM4_12"/>
</dbReference>
<comment type="caution">
    <text evidence="2">The sequence shown here is derived from an EMBL/GenBank/DDBJ whole genome shotgun (WGS) entry which is preliminary data.</text>
</comment>
<gene>
    <name evidence="2" type="ORF">ACAOBT_LOCUS1062</name>
</gene>
<feature type="signal peptide" evidence="1">
    <location>
        <begin position="1"/>
        <end position="19"/>
    </location>
</feature>
<protein>
    <submittedName>
        <fullName evidence="2">Uncharacterized protein</fullName>
    </submittedName>
</protein>
<dbReference type="AlphaFoldDB" id="A0A9P0JLB4"/>
<keyword evidence="3" id="KW-1185">Reference proteome</keyword>
<sequence length="238" mass="25253">MQFLLLLAAFGFTEVLGEAKKYEPETAGGFEPSHHRYYEAPLPYRSNSTKQVDRKESKESRFGIITSSYGGTGPSGNGGGYGSVAPMKIDLGGVALGALIGFGAVLIIPKIAHILSGGIGGYRSLEGDMSSVTNVLARIDNSLEQQNIDSSACMQRVICSYVQDAENNKKSGEMGSIDEVILALTNNTLLSYVLDGTAVKQAVELGRSGDPDKCSSLLPKCAVTRENILKVISNILPS</sequence>
<dbReference type="Proteomes" id="UP001152888">
    <property type="component" value="Unassembled WGS sequence"/>
</dbReference>
<organism evidence="2 3">
    <name type="scientific">Acanthoscelides obtectus</name>
    <name type="common">Bean weevil</name>
    <name type="synonym">Bruchus obtectus</name>
    <dbReference type="NCBI Taxonomy" id="200917"/>
    <lineage>
        <taxon>Eukaryota</taxon>
        <taxon>Metazoa</taxon>
        <taxon>Ecdysozoa</taxon>
        <taxon>Arthropoda</taxon>
        <taxon>Hexapoda</taxon>
        <taxon>Insecta</taxon>
        <taxon>Pterygota</taxon>
        <taxon>Neoptera</taxon>
        <taxon>Endopterygota</taxon>
        <taxon>Coleoptera</taxon>
        <taxon>Polyphaga</taxon>
        <taxon>Cucujiformia</taxon>
        <taxon>Chrysomeloidea</taxon>
        <taxon>Chrysomelidae</taxon>
        <taxon>Bruchinae</taxon>
        <taxon>Bruchini</taxon>
        <taxon>Acanthoscelides</taxon>
    </lineage>
</organism>
<dbReference type="EMBL" id="CAKOFQ010006660">
    <property type="protein sequence ID" value="CAH1955438.1"/>
    <property type="molecule type" value="Genomic_DNA"/>
</dbReference>
<proteinExistence type="predicted"/>